<dbReference type="Proteomes" id="UP000518266">
    <property type="component" value="Unassembled WGS sequence"/>
</dbReference>
<comment type="caution">
    <text evidence="1">The sequence shown here is derived from an EMBL/GenBank/DDBJ whole genome shotgun (WGS) entry which is preliminary data.</text>
</comment>
<gene>
    <name evidence="1" type="ORF">F7725_023825</name>
</gene>
<feature type="non-terminal residue" evidence="1">
    <location>
        <position position="1"/>
    </location>
</feature>
<evidence type="ECO:0000313" key="1">
    <source>
        <dbReference type="EMBL" id="KAF3841874.1"/>
    </source>
</evidence>
<dbReference type="AlphaFoldDB" id="A0A7J5XXM1"/>
<evidence type="ECO:0000313" key="2">
    <source>
        <dbReference type="Proteomes" id="UP000518266"/>
    </source>
</evidence>
<dbReference type="EMBL" id="JAAKFY010000019">
    <property type="protein sequence ID" value="KAF3841874.1"/>
    <property type="molecule type" value="Genomic_DNA"/>
</dbReference>
<keyword evidence="2" id="KW-1185">Reference proteome</keyword>
<proteinExistence type="predicted"/>
<protein>
    <submittedName>
        <fullName evidence="1">Uncharacterized protein</fullName>
    </submittedName>
</protein>
<name>A0A7J5XXM1_DISMA</name>
<sequence length="124" mass="14515">MREEEATDDSTVSPGVKANKVYQQIQLYNARPRMSLAVPMEGLSPPVGPQLPEHGRFERLGLQTVGPSREVWYRPLHQVLQTHNHLLRHRNYLQLKLRYANRILRFTSDEEKVSERQNPRFTVL</sequence>
<organism evidence="1 2">
    <name type="scientific">Dissostichus mawsoni</name>
    <name type="common">Antarctic cod</name>
    <dbReference type="NCBI Taxonomy" id="36200"/>
    <lineage>
        <taxon>Eukaryota</taxon>
        <taxon>Metazoa</taxon>
        <taxon>Chordata</taxon>
        <taxon>Craniata</taxon>
        <taxon>Vertebrata</taxon>
        <taxon>Euteleostomi</taxon>
        <taxon>Actinopterygii</taxon>
        <taxon>Neopterygii</taxon>
        <taxon>Teleostei</taxon>
        <taxon>Neoteleostei</taxon>
        <taxon>Acanthomorphata</taxon>
        <taxon>Eupercaria</taxon>
        <taxon>Perciformes</taxon>
        <taxon>Notothenioidei</taxon>
        <taxon>Nototheniidae</taxon>
        <taxon>Dissostichus</taxon>
    </lineage>
</organism>
<accession>A0A7J5XXM1</accession>
<reference evidence="1 2" key="1">
    <citation type="submission" date="2020-03" db="EMBL/GenBank/DDBJ databases">
        <title>Dissostichus mawsoni Genome sequencing and assembly.</title>
        <authorList>
            <person name="Park H."/>
        </authorList>
    </citation>
    <scope>NUCLEOTIDE SEQUENCE [LARGE SCALE GENOMIC DNA]</scope>
    <source>
        <strain evidence="1">DM0001</strain>
        <tissue evidence="1">Muscle</tissue>
    </source>
</reference>